<keyword evidence="7 8" id="KW-0349">Heme</keyword>
<dbReference type="SUPFAM" id="SSF48264">
    <property type="entry name" value="Cytochrome P450"/>
    <property type="match status" value="1"/>
</dbReference>
<dbReference type="AlphaFoldDB" id="A0A8H6MBT6"/>
<dbReference type="InterPro" id="IPR017972">
    <property type="entry name" value="Cyt_P450_CS"/>
</dbReference>
<dbReference type="InterPro" id="IPR002401">
    <property type="entry name" value="Cyt_P450_E_grp-I"/>
</dbReference>
<dbReference type="Pfam" id="PF00067">
    <property type="entry name" value="p450"/>
    <property type="match status" value="1"/>
</dbReference>
<dbReference type="PRINTS" id="PR00463">
    <property type="entry name" value="EP450I"/>
</dbReference>
<dbReference type="Proteomes" id="UP000521943">
    <property type="component" value="Unassembled WGS sequence"/>
</dbReference>
<evidence type="ECO:0000256" key="2">
    <source>
        <dbReference type="ARBA" id="ARBA00010617"/>
    </source>
</evidence>
<dbReference type="InterPro" id="IPR001128">
    <property type="entry name" value="Cyt_P450"/>
</dbReference>
<evidence type="ECO:0000256" key="4">
    <source>
        <dbReference type="ARBA" id="ARBA00023002"/>
    </source>
</evidence>
<reference evidence="9 10" key="1">
    <citation type="submission" date="2020-07" db="EMBL/GenBank/DDBJ databases">
        <title>Comparative genomics of pyrophilous fungi reveals a link between fire events and developmental genes.</title>
        <authorList>
            <consortium name="DOE Joint Genome Institute"/>
            <person name="Steindorff A.S."/>
            <person name="Carver A."/>
            <person name="Calhoun S."/>
            <person name="Stillman K."/>
            <person name="Liu H."/>
            <person name="Lipzen A."/>
            <person name="Pangilinan J."/>
            <person name="Labutti K."/>
            <person name="Bruns T.D."/>
            <person name="Grigoriev I.V."/>
        </authorList>
    </citation>
    <scope>NUCLEOTIDE SEQUENCE [LARGE SCALE GENOMIC DNA]</scope>
    <source>
        <strain evidence="9 10">CBS 144469</strain>
    </source>
</reference>
<dbReference type="GO" id="GO:0005506">
    <property type="term" value="F:iron ion binding"/>
    <property type="evidence" value="ECO:0007669"/>
    <property type="project" value="InterPro"/>
</dbReference>
<proteinExistence type="inferred from homology"/>
<evidence type="ECO:0000256" key="1">
    <source>
        <dbReference type="ARBA" id="ARBA00001971"/>
    </source>
</evidence>
<dbReference type="PROSITE" id="PS00086">
    <property type="entry name" value="CYTOCHROME_P450"/>
    <property type="match status" value="1"/>
</dbReference>
<evidence type="ECO:0000256" key="5">
    <source>
        <dbReference type="ARBA" id="ARBA00023004"/>
    </source>
</evidence>
<accession>A0A8H6MBT6</accession>
<evidence type="ECO:0000313" key="10">
    <source>
        <dbReference type="Proteomes" id="UP000521943"/>
    </source>
</evidence>
<comment type="similarity">
    <text evidence="2 8">Belongs to the cytochrome P450 family.</text>
</comment>
<dbReference type="OrthoDB" id="1844152at2759"/>
<keyword evidence="5 7" id="KW-0408">Iron</keyword>
<evidence type="ECO:0000256" key="3">
    <source>
        <dbReference type="ARBA" id="ARBA00022723"/>
    </source>
</evidence>
<evidence type="ECO:0000313" key="9">
    <source>
        <dbReference type="EMBL" id="KAF6759381.1"/>
    </source>
</evidence>
<dbReference type="PANTHER" id="PTHR46206:SF1">
    <property type="entry name" value="P450, PUTATIVE (EUROFUNG)-RELATED"/>
    <property type="match status" value="1"/>
</dbReference>
<dbReference type="InterPro" id="IPR036396">
    <property type="entry name" value="Cyt_P450_sf"/>
</dbReference>
<evidence type="ECO:0000256" key="6">
    <source>
        <dbReference type="ARBA" id="ARBA00023033"/>
    </source>
</evidence>
<gene>
    <name evidence="9" type="ORF">DFP72DRAFT_134003</name>
</gene>
<comment type="caution">
    <text evidence="9">The sequence shown here is derived from an EMBL/GenBank/DDBJ whole genome shotgun (WGS) entry which is preliminary data.</text>
</comment>
<dbReference type="GO" id="GO:0016705">
    <property type="term" value="F:oxidoreductase activity, acting on paired donors, with incorporation or reduction of molecular oxygen"/>
    <property type="evidence" value="ECO:0007669"/>
    <property type="project" value="InterPro"/>
</dbReference>
<protein>
    <submittedName>
        <fullName evidence="9">Cytochrome P450</fullName>
    </submittedName>
</protein>
<keyword evidence="3 7" id="KW-0479">Metal-binding</keyword>
<keyword evidence="10" id="KW-1185">Reference proteome</keyword>
<name>A0A8H6MBT6_9AGAR</name>
<evidence type="ECO:0000256" key="7">
    <source>
        <dbReference type="PIRSR" id="PIRSR602401-1"/>
    </source>
</evidence>
<dbReference type="Gene3D" id="1.10.630.10">
    <property type="entry name" value="Cytochrome P450"/>
    <property type="match status" value="1"/>
</dbReference>
<sequence length="498" mass="56718">MLEVSQTAVIVPLSIWLVYSLVKLFGETRKLDHIPTIGFSDPILSYWSALQFLIDPPGFIRKGWETIPPGTKYVKVPGMSRWTVLGTVPEQYKEVASAADHFLSPSKATDEFLQAKHTMWYDEIGDHLQVKPIRQNLNRSLGELLPLVHEEAVLAFEDAFPLTNEWQSHAFVPALLKIVARISNRALVGLPLCRDAEYIDANVSYAVEVIVESFLLYPLPPFLRGLAHRLFSPIPGRLTRMTRWIQPILDARREDKAAHGPNWEEPKDMLYWLTQVAEEHGRADRDPIIRLMSTNFGSIHTTALTFTHALYSLLSRPQYIEHLRQEIDQCVQEEGWTKASMDRMVFLDSFIAESKRYDILGTVGGMRIAIEDCILSGTLIPKGTMIGANLIDAHFSPSAWGPDAEEFDPYRFIKIEKETGRRISIVTTNVNTLTFGHGKHACPGRFFAAQEMKLMMAYLLHHYDMKLDNKDGSRPKNMWIGMGCVPSQNARILFRRRE</sequence>
<comment type="cofactor">
    <cofactor evidence="1 7">
        <name>heme</name>
        <dbReference type="ChEBI" id="CHEBI:30413"/>
    </cofactor>
</comment>
<dbReference type="CDD" id="cd11041">
    <property type="entry name" value="CYP503A1-like"/>
    <property type="match status" value="1"/>
</dbReference>
<dbReference type="PANTHER" id="PTHR46206">
    <property type="entry name" value="CYTOCHROME P450"/>
    <property type="match status" value="1"/>
</dbReference>
<dbReference type="EMBL" id="JACGCI010000015">
    <property type="protein sequence ID" value="KAF6759381.1"/>
    <property type="molecule type" value="Genomic_DNA"/>
</dbReference>
<dbReference type="GO" id="GO:0004497">
    <property type="term" value="F:monooxygenase activity"/>
    <property type="evidence" value="ECO:0007669"/>
    <property type="project" value="UniProtKB-KW"/>
</dbReference>
<dbReference type="GO" id="GO:0020037">
    <property type="term" value="F:heme binding"/>
    <property type="evidence" value="ECO:0007669"/>
    <property type="project" value="InterPro"/>
</dbReference>
<organism evidence="9 10">
    <name type="scientific">Ephemerocybe angulata</name>
    <dbReference type="NCBI Taxonomy" id="980116"/>
    <lineage>
        <taxon>Eukaryota</taxon>
        <taxon>Fungi</taxon>
        <taxon>Dikarya</taxon>
        <taxon>Basidiomycota</taxon>
        <taxon>Agaricomycotina</taxon>
        <taxon>Agaricomycetes</taxon>
        <taxon>Agaricomycetidae</taxon>
        <taxon>Agaricales</taxon>
        <taxon>Agaricineae</taxon>
        <taxon>Psathyrellaceae</taxon>
        <taxon>Ephemerocybe</taxon>
    </lineage>
</organism>
<feature type="binding site" description="axial binding residue" evidence="7">
    <location>
        <position position="442"/>
    </location>
    <ligand>
        <name>heme</name>
        <dbReference type="ChEBI" id="CHEBI:30413"/>
    </ligand>
    <ligandPart>
        <name>Fe</name>
        <dbReference type="ChEBI" id="CHEBI:18248"/>
    </ligandPart>
</feature>
<keyword evidence="4 8" id="KW-0560">Oxidoreductase</keyword>
<keyword evidence="6 8" id="KW-0503">Monooxygenase</keyword>
<evidence type="ECO:0000256" key="8">
    <source>
        <dbReference type="RuleBase" id="RU000461"/>
    </source>
</evidence>